<protein>
    <submittedName>
        <fullName evidence="2">Uncharacterized protein</fullName>
    </submittedName>
</protein>
<name>A0A2Z6ZS18_9LAMI</name>
<accession>A0A2Z6ZS18</accession>
<evidence type="ECO:0000313" key="2">
    <source>
        <dbReference type="EMBL" id="KZT75967.1"/>
    </source>
</evidence>
<feature type="transmembrane region" description="Helical" evidence="1">
    <location>
        <begin position="46"/>
        <end position="68"/>
    </location>
</feature>
<keyword evidence="1" id="KW-1133">Transmembrane helix</keyword>
<gene>
    <name evidence="2" type="ORF">F511_47009</name>
</gene>
<sequence>MLCDRHCISPTEITVISRAVRWCGEGLAMYADVGRGRRWSGGGGEAWGAMVAAPFWVTMVTVWCRGGVARRQGDRSNYGRWRSVGDLGHRSGWRWR</sequence>
<organism evidence="2 3">
    <name type="scientific">Dorcoceras hygrometricum</name>
    <dbReference type="NCBI Taxonomy" id="472368"/>
    <lineage>
        <taxon>Eukaryota</taxon>
        <taxon>Viridiplantae</taxon>
        <taxon>Streptophyta</taxon>
        <taxon>Embryophyta</taxon>
        <taxon>Tracheophyta</taxon>
        <taxon>Spermatophyta</taxon>
        <taxon>Magnoliopsida</taxon>
        <taxon>eudicotyledons</taxon>
        <taxon>Gunneridae</taxon>
        <taxon>Pentapetalae</taxon>
        <taxon>asterids</taxon>
        <taxon>lamiids</taxon>
        <taxon>Lamiales</taxon>
        <taxon>Gesneriaceae</taxon>
        <taxon>Didymocarpoideae</taxon>
        <taxon>Trichosporeae</taxon>
        <taxon>Loxocarpinae</taxon>
        <taxon>Dorcoceras</taxon>
    </lineage>
</organism>
<dbReference type="EMBL" id="KV170368">
    <property type="protein sequence ID" value="KZT75967.1"/>
    <property type="molecule type" value="Genomic_DNA"/>
</dbReference>
<keyword evidence="1" id="KW-0812">Transmembrane</keyword>
<evidence type="ECO:0000256" key="1">
    <source>
        <dbReference type="SAM" id="Phobius"/>
    </source>
</evidence>
<proteinExistence type="predicted"/>
<reference evidence="2 3" key="1">
    <citation type="journal article" date="2015" name="Proc. Natl. Acad. Sci. U.S.A.">
        <title>The resurrection genome of Boea hygrometrica: A blueprint for survival of dehydration.</title>
        <authorList>
            <person name="Xiao L."/>
            <person name="Yang G."/>
            <person name="Zhang L."/>
            <person name="Yang X."/>
            <person name="Zhao S."/>
            <person name="Ji Z."/>
            <person name="Zhou Q."/>
            <person name="Hu M."/>
            <person name="Wang Y."/>
            <person name="Chen M."/>
            <person name="Xu Y."/>
            <person name="Jin H."/>
            <person name="Xiao X."/>
            <person name="Hu G."/>
            <person name="Bao F."/>
            <person name="Hu Y."/>
            <person name="Wan P."/>
            <person name="Li L."/>
            <person name="Deng X."/>
            <person name="Kuang T."/>
            <person name="Xiang C."/>
            <person name="Zhu J.K."/>
            <person name="Oliver M.J."/>
            <person name="He Y."/>
        </authorList>
    </citation>
    <scope>NUCLEOTIDE SEQUENCE [LARGE SCALE GENOMIC DNA]</scope>
    <source>
        <strain evidence="3">cv. XS01</strain>
    </source>
</reference>
<keyword evidence="1" id="KW-0472">Membrane</keyword>
<dbReference type="AlphaFoldDB" id="A0A2Z6ZS18"/>
<dbReference type="Proteomes" id="UP000250235">
    <property type="component" value="Unassembled WGS sequence"/>
</dbReference>
<keyword evidence="3" id="KW-1185">Reference proteome</keyword>
<evidence type="ECO:0000313" key="3">
    <source>
        <dbReference type="Proteomes" id="UP000250235"/>
    </source>
</evidence>